<feature type="domain" description="RING-type" evidence="3">
    <location>
        <begin position="7"/>
        <end position="65"/>
    </location>
</feature>
<gene>
    <name evidence="4" type="ORF">GSTUAT00003213001</name>
</gene>
<dbReference type="SMART" id="SM00184">
    <property type="entry name" value="RING"/>
    <property type="match status" value="1"/>
</dbReference>
<feature type="repeat" description="ANK" evidence="1">
    <location>
        <begin position="142"/>
        <end position="174"/>
    </location>
</feature>
<proteinExistence type="predicted"/>
<name>A0A292Q1Y7_9PEZI</name>
<keyword evidence="1" id="KW-0040">ANK repeat</keyword>
<dbReference type="InterPro" id="IPR002110">
    <property type="entry name" value="Ankyrin_rpt"/>
</dbReference>
<accession>A0A292Q1Y7</accession>
<dbReference type="GO" id="GO:0008270">
    <property type="term" value="F:zinc ion binding"/>
    <property type="evidence" value="ECO:0007669"/>
    <property type="project" value="UniProtKB-KW"/>
</dbReference>
<dbReference type="Gene3D" id="1.25.40.20">
    <property type="entry name" value="Ankyrin repeat-containing domain"/>
    <property type="match status" value="1"/>
</dbReference>
<dbReference type="Pfam" id="PF12796">
    <property type="entry name" value="Ank_2"/>
    <property type="match status" value="1"/>
</dbReference>
<dbReference type="InterPro" id="IPR013083">
    <property type="entry name" value="Znf_RING/FYVE/PHD"/>
</dbReference>
<organism evidence="4 5">
    <name type="scientific">Tuber aestivum</name>
    <name type="common">summer truffle</name>
    <dbReference type="NCBI Taxonomy" id="59557"/>
    <lineage>
        <taxon>Eukaryota</taxon>
        <taxon>Fungi</taxon>
        <taxon>Dikarya</taxon>
        <taxon>Ascomycota</taxon>
        <taxon>Pezizomycotina</taxon>
        <taxon>Pezizomycetes</taxon>
        <taxon>Pezizales</taxon>
        <taxon>Tuberaceae</taxon>
        <taxon>Tuber</taxon>
    </lineage>
</organism>
<evidence type="ECO:0000259" key="3">
    <source>
        <dbReference type="PROSITE" id="PS50089"/>
    </source>
</evidence>
<dbReference type="PROSITE" id="PS50089">
    <property type="entry name" value="ZF_RING_2"/>
    <property type="match status" value="1"/>
</dbReference>
<keyword evidence="5" id="KW-1185">Reference proteome</keyword>
<keyword evidence="2" id="KW-0863">Zinc-finger</keyword>
<sequence>MASPETCISCHEALTIPDEDHPEEPGLVDDVELRCGHHYHWSCFAGEYSADGATPATKSQCPACTQDITTNGKLLVTLRNEGGEQPNTDIGTLLEEEEFYDRNPEMKEVRAFLEFCAEGDEEDVREMLAATPELVSRQDHETGQTGLHVAVMNGREAIVGILFEHHVDRHVTDAAGKTAYQLAVDMGATEEQLGVLCGP</sequence>
<dbReference type="PROSITE" id="PS50088">
    <property type="entry name" value="ANK_REPEAT"/>
    <property type="match status" value="1"/>
</dbReference>
<reference evidence="4" key="1">
    <citation type="submission" date="2015-10" db="EMBL/GenBank/DDBJ databases">
        <authorList>
            <person name="Regsiter A."/>
            <person name="william w."/>
        </authorList>
    </citation>
    <scope>NUCLEOTIDE SEQUENCE</scope>
    <source>
        <strain evidence="4">Montdore</strain>
    </source>
</reference>
<keyword evidence="2" id="KW-0862">Zinc</keyword>
<dbReference type="AlphaFoldDB" id="A0A292Q1Y7"/>
<evidence type="ECO:0000256" key="1">
    <source>
        <dbReference type="PROSITE-ProRule" id="PRU00023"/>
    </source>
</evidence>
<dbReference type="PROSITE" id="PS50297">
    <property type="entry name" value="ANK_REP_REGION"/>
    <property type="match status" value="1"/>
</dbReference>
<dbReference type="SUPFAM" id="SSF57850">
    <property type="entry name" value="RING/U-box"/>
    <property type="match status" value="1"/>
</dbReference>
<evidence type="ECO:0000256" key="2">
    <source>
        <dbReference type="PROSITE-ProRule" id="PRU00175"/>
    </source>
</evidence>
<dbReference type="InterPro" id="IPR001841">
    <property type="entry name" value="Znf_RING"/>
</dbReference>
<dbReference type="InterPro" id="IPR036770">
    <property type="entry name" value="Ankyrin_rpt-contain_sf"/>
</dbReference>
<evidence type="ECO:0000313" key="5">
    <source>
        <dbReference type="Proteomes" id="UP001412239"/>
    </source>
</evidence>
<keyword evidence="2" id="KW-0479">Metal-binding</keyword>
<dbReference type="Gene3D" id="3.30.40.10">
    <property type="entry name" value="Zinc/RING finger domain, C3HC4 (zinc finger)"/>
    <property type="match status" value="1"/>
</dbReference>
<dbReference type="SUPFAM" id="SSF48403">
    <property type="entry name" value="Ankyrin repeat"/>
    <property type="match status" value="1"/>
</dbReference>
<evidence type="ECO:0000313" key="4">
    <source>
        <dbReference type="EMBL" id="CUS12720.1"/>
    </source>
</evidence>
<dbReference type="EMBL" id="LN890986">
    <property type="protein sequence ID" value="CUS12720.1"/>
    <property type="molecule type" value="Genomic_DNA"/>
</dbReference>
<protein>
    <recommendedName>
        <fullName evidence="3">RING-type domain-containing protein</fullName>
    </recommendedName>
</protein>
<dbReference type="Proteomes" id="UP001412239">
    <property type="component" value="Unassembled WGS sequence"/>
</dbReference>